<keyword evidence="1" id="KW-0479">Metal-binding</keyword>
<dbReference type="Gene3D" id="1.10.555.10">
    <property type="entry name" value="Rho GTPase activation protein"/>
    <property type="match status" value="1"/>
</dbReference>
<dbReference type="EMBL" id="BTRK01000004">
    <property type="protein sequence ID" value="GMR50171.1"/>
    <property type="molecule type" value="Genomic_DNA"/>
</dbReference>
<evidence type="ECO:0000313" key="7">
    <source>
        <dbReference type="Proteomes" id="UP001328107"/>
    </source>
</evidence>
<dbReference type="SMART" id="SM00324">
    <property type="entry name" value="RhoGAP"/>
    <property type="match status" value="1"/>
</dbReference>
<organism evidence="6 7">
    <name type="scientific">Pristionchus mayeri</name>
    <dbReference type="NCBI Taxonomy" id="1317129"/>
    <lineage>
        <taxon>Eukaryota</taxon>
        <taxon>Metazoa</taxon>
        <taxon>Ecdysozoa</taxon>
        <taxon>Nematoda</taxon>
        <taxon>Chromadorea</taxon>
        <taxon>Rhabditida</taxon>
        <taxon>Rhabditina</taxon>
        <taxon>Diplogasteromorpha</taxon>
        <taxon>Diplogasteroidea</taxon>
        <taxon>Neodiplogasteridae</taxon>
        <taxon>Pristionchus</taxon>
    </lineage>
</organism>
<dbReference type="GO" id="GO:0051256">
    <property type="term" value="P:mitotic spindle midzone assembly"/>
    <property type="evidence" value="ECO:0007669"/>
    <property type="project" value="TreeGrafter"/>
</dbReference>
<feature type="non-terminal residue" evidence="6">
    <location>
        <position position="1"/>
    </location>
</feature>
<dbReference type="Gene3D" id="3.30.60.20">
    <property type="match status" value="1"/>
</dbReference>
<dbReference type="GO" id="GO:0005634">
    <property type="term" value="C:nucleus"/>
    <property type="evidence" value="ECO:0007669"/>
    <property type="project" value="TreeGrafter"/>
</dbReference>
<evidence type="ECO:0000256" key="1">
    <source>
        <dbReference type="ARBA" id="ARBA00022723"/>
    </source>
</evidence>
<dbReference type="PANTHER" id="PTHR46199">
    <property type="entry name" value="RAC GTPASE-ACTIVATING PROTEIN 1"/>
    <property type="match status" value="1"/>
</dbReference>
<dbReference type="GO" id="GO:0097149">
    <property type="term" value="C:centralspindlin complex"/>
    <property type="evidence" value="ECO:0007669"/>
    <property type="project" value="TreeGrafter"/>
</dbReference>
<dbReference type="PANTHER" id="PTHR46199:SF3">
    <property type="entry name" value="RAC GTPASE-ACTIVATING PROTEIN 1"/>
    <property type="match status" value="1"/>
</dbReference>
<dbReference type="InterPro" id="IPR000198">
    <property type="entry name" value="RhoGAP_dom"/>
</dbReference>
<evidence type="ECO:0000313" key="6">
    <source>
        <dbReference type="EMBL" id="GMR50171.1"/>
    </source>
</evidence>
<evidence type="ECO:0000256" key="2">
    <source>
        <dbReference type="ARBA" id="ARBA00022833"/>
    </source>
</evidence>
<name>A0AAN5CT51_9BILA</name>
<accession>A0AAN5CT51</accession>
<dbReference type="GO" id="GO:0005096">
    <property type="term" value="F:GTPase activator activity"/>
    <property type="evidence" value="ECO:0007669"/>
    <property type="project" value="TreeGrafter"/>
</dbReference>
<evidence type="ECO:0000256" key="3">
    <source>
        <dbReference type="SAM" id="MobiDB-lite"/>
    </source>
</evidence>
<dbReference type="InterPro" id="IPR008936">
    <property type="entry name" value="Rho_GTPase_activation_prot"/>
</dbReference>
<keyword evidence="7" id="KW-1185">Reference proteome</keyword>
<dbReference type="GO" id="GO:0000281">
    <property type="term" value="P:mitotic cytokinesis"/>
    <property type="evidence" value="ECO:0007669"/>
    <property type="project" value="TreeGrafter"/>
</dbReference>
<dbReference type="PROSITE" id="PS00479">
    <property type="entry name" value="ZF_DAG_PE_1"/>
    <property type="match status" value="1"/>
</dbReference>
<dbReference type="Pfam" id="PF00130">
    <property type="entry name" value="C1_1"/>
    <property type="match status" value="1"/>
</dbReference>
<reference evidence="7" key="1">
    <citation type="submission" date="2022-10" db="EMBL/GenBank/DDBJ databases">
        <title>Genome assembly of Pristionchus species.</title>
        <authorList>
            <person name="Yoshida K."/>
            <person name="Sommer R.J."/>
        </authorList>
    </citation>
    <scope>NUCLEOTIDE SEQUENCE [LARGE SCALE GENOMIC DNA]</scope>
    <source>
        <strain evidence="7">RS5460</strain>
    </source>
</reference>
<feature type="region of interest" description="Disordered" evidence="3">
    <location>
        <begin position="1"/>
        <end position="50"/>
    </location>
</feature>
<gene>
    <name evidence="6" type="ORF">PMAYCL1PPCAC_20366</name>
</gene>
<feature type="domain" description="Rho-GAP" evidence="5">
    <location>
        <begin position="245"/>
        <end position="431"/>
    </location>
</feature>
<feature type="compositionally biased region" description="Basic and acidic residues" evidence="3">
    <location>
        <begin position="1"/>
        <end position="17"/>
    </location>
</feature>
<feature type="domain" description="Phorbol-ester/DAG-type" evidence="4">
    <location>
        <begin position="177"/>
        <end position="228"/>
    </location>
</feature>
<evidence type="ECO:0000259" key="4">
    <source>
        <dbReference type="PROSITE" id="PS50081"/>
    </source>
</evidence>
<dbReference type="SUPFAM" id="SSF48350">
    <property type="entry name" value="GTPase activation domain, GAP"/>
    <property type="match status" value="1"/>
</dbReference>
<dbReference type="GO" id="GO:0032154">
    <property type="term" value="C:cleavage furrow"/>
    <property type="evidence" value="ECO:0007669"/>
    <property type="project" value="TreeGrafter"/>
</dbReference>
<dbReference type="PROSITE" id="PS50081">
    <property type="entry name" value="ZF_DAG_PE_2"/>
    <property type="match status" value="1"/>
</dbReference>
<sequence>RSHSRAYAERRVMHAVEEREEEEESVDYDKTEDDIEEHEEIPPRSGRFFCRSSSNRRSASAHVMPTKRSHAFATVEEEVLEEEIALTPRKKRSRDGVNLATGNTEVTTTITVDMRQNVNAKVAIRRSMNRSMSESDLVERGRLRPIKPMTTATSTLDLRTPRAAESWTRGRPIEQRGHRFEKMTSFFKMTSCDVCNKGIYFAASAAVRCIDCNQHVHEKCEQRLAVPCIPKSATPRTPANMKIGPRLQEFCPPTAPMIPAPLIHCVVALERKGLEYPGIYRICGNQAQVDRLLRELKTSRAVPKLELQEVEVITSCIKRFLRELRDPLIPKTSREEFVRAATTENYTALHTAIRELPQPNRDTLAYLCLHWLKVIDLSSLNKMPLSNIVRCVAPTVVGEGRKLRGEEAAFNDIKEAAIVLEALLKLDTIFWEQFLMFGSAVKSFGNDLPTTPKAPPLLAASGKTASRPHYLDFSPVDQSLLGPISSDPKKALPTPLIFDNRSRGGVTVKKYFPPPLL</sequence>
<dbReference type="GO" id="GO:0051233">
    <property type="term" value="C:spindle midzone"/>
    <property type="evidence" value="ECO:0007669"/>
    <property type="project" value="TreeGrafter"/>
</dbReference>
<dbReference type="CDD" id="cd00029">
    <property type="entry name" value="C1"/>
    <property type="match status" value="1"/>
</dbReference>
<protein>
    <submittedName>
        <fullName evidence="6">Uncharacterized protein</fullName>
    </submittedName>
</protein>
<dbReference type="AlphaFoldDB" id="A0AAN5CT51"/>
<dbReference type="SUPFAM" id="SSF57889">
    <property type="entry name" value="Cysteine-rich domain"/>
    <property type="match status" value="1"/>
</dbReference>
<feature type="compositionally biased region" description="Acidic residues" evidence="3">
    <location>
        <begin position="18"/>
        <end position="39"/>
    </location>
</feature>
<dbReference type="Pfam" id="PF00620">
    <property type="entry name" value="RhoGAP"/>
    <property type="match status" value="1"/>
</dbReference>
<dbReference type="GO" id="GO:0007266">
    <property type="term" value="P:Rho protein signal transduction"/>
    <property type="evidence" value="ECO:0007669"/>
    <property type="project" value="TreeGrafter"/>
</dbReference>
<keyword evidence="2" id="KW-0862">Zinc</keyword>
<comment type="caution">
    <text evidence="6">The sequence shown here is derived from an EMBL/GenBank/DDBJ whole genome shotgun (WGS) entry which is preliminary data.</text>
</comment>
<dbReference type="PROSITE" id="PS50238">
    <property type="entry name" value="RHOGAP"/>
    <property type="match status" value="1"/>
</dbReference>
<dbReference type="Proteomes" id="UP001328107">
    <property type="component" value="Unassembled WGS sequence"/>
</dbReference>
<dbReference type="SMART" id="SM00109">
    <property type="entry name" value="C1"/>
    <property type="match status" value="1"/>
</dbReference>
<dbReference type="GO" id="GO:0030496">
    <property type="term" value="C:midbody"/>
    <property type="evidence" value="ECO:0007669"/>
    <property type="project" value="TreeGrafter"/>
</dbReference>
<dbReference type="GO" id="GO:0046872">
    <property type="term" value="F:metal ion binding"/>
    <property type="evidence" value="ECO:0007669"/>
    <property type="project" value="UniProtKB-KW"/>
</dbReference>
<dbReference type="InterPro" id="IPR002219">
    <property type="entry name" value="PKC_DAG/PE"/>
</dbReference>
<proteinExistence type="predicted"/>
<evidence type="ECO:0000259" key="5">
    <source>
        <dbReference type="PROSITE" id="PS50238"/>
    </source>
</evidence>
<dbReference type="InterPro" id="IPR046349">
    <property type="entry name" value="C1-like_sf"/>
</dbReference>